<dbReference type="Proteomes" id="UP000276953">
    <property type="component" value="Unassembled WGS sequence"/>
</dbReference>
<organism evidence="1 2">
    <name type="scientific">Chryseobacterium arthrosphaerae</name>
    <dbReference type="NCBI Taxonomy" id="651561"/>
    <lineage>
        <taxon>Bacteria</taxon>
        <taxon>Pseudomonadati</taxon>
        <taxon>Bacteroidota</taxon>
        <taxon>Flavobacteriia</taxon>
        <taxon>Flavobacteriales</taxon>
        <taxon>Weeksellaceae</taxon>
        <taxon>Chryseobacterium group</taxon>
        <taxon>Chryseobacterium</taxon>
    </lineage>
</organism>
<dbReference type="EMBL" id="RYFC01000003">
    <property type="protein sequence ID" value="RTZ46861.1"/>
    <property type="molecule type" value="Genomic_DNA"/>
</dbReference>
<accession>A0A3S0N2M4</accession>
<dbReference type="AlphaFoldDB" id="A0A3S0N2M4"/>
<proteinExistence type="predicted"/>
<reference evidence="1 2" key="1">
    <citation type="submission" date="2018-12" db="EMBL/GenBank/DDBJ databases">
        <title>Draft Genome Sequence of Chryseobacterium arthrosphaerae strain ED882-96 Isolated from the Blood of a Patient with Liver Cirrhosis in Taiwan.</title>
        <authorList>
            <person name="Lin J.-N."/>
            <person name="Lai C.-H."/>
            <person name="Yang C.-H."/>
            <person name="Huang Y.-H."/>
        </authorList>
    </citation>
    <scope>NUCLEOTIDE SEQUENCE [LARGE SCALE GENOMIC DNA]</scope>
    <source>
        <strain evidence="1 2">ED882-96</strain>
    </source>
</reference>
<evidence type="ECO:0000313" key="1">
    <source>
        <dbReference type="EMBL" id="RTZ46861.1"/>
    </source>
</evidence>
<evidence type="ECO:0000313" key="2">
    <source>
        <dbReference type="Proteomes" id="UP000276953"/>
    </source>
</evidence>
<gene>
    <name evidence="1" type="ORF">EJ377_21045</name>
</gene>
<dbReference type="InterPro" id="IPR037207">
    <property type="entry name" value="Nuop51_4Fe4S-bd_sf"/>
</dbReference>
<name>A0A3S0N2M4_9FLAO</name>
<comment type="caution">
    <text evidence="1">The sequence shown here is derived from an EMBL/GenBank/DDBJ whole genome shotgun (WGS) entry which is preliminary data.</text>
</comment>
<dbReference type="SUPFAM" id="SSF140490">
    <property type="entry name" value="Nqo1C-terminal domain-like"/>
    <property type="match status" value="1"/>
</dbReference>
<sequence length="40" mass="4846">MHYTRRSQEGSVRFIRKETCGQCTACRIRKHFKIQQRSMS</sequence>
<protein>
    <submittedName>
        <fullName evidence="1">Uncharacterized protein</fullName>
    </submittedName>
</protein>